<dbReference type="GO" id="GO:0005840">
    <property type="term" value="C:ribosome"/>
    <property type="evidence" value="ECO:0007669"/>
    <property type="project" value="InterPro"/>
</dbReference>
<evidence type="ECO:0000313" key="8">
    <source>
        <dbReference type="Proteomes" id="UP000182517"/>
    </source>
</evidence>
<evidence type="ECO:0000256" key="1">
    <source>
        <dbReference type="ARBA" id="ARBA00022490"/>
    </source>
</evidence>
<dbReference type="SUPFAM" id="SSF50447">
    <property type="entry name" value="Translation proteins"/>
    <property type="match status" value="1"/>
</dbReference>
<dbReference type="GO" id="GO:0005737">
    <property type="term" value="C:cytoplasm"/>
    <property type="evidence" value="ECO:0007669"/>
    <property type="project" value="UniProtKB-SubCell"/>
</dbReference>
<keyword evidence="1 5" id="KW-0963">Cytoplasm</keyword>
<dbReference type="PANTHER" id="PTHR33692">
    <property type="entry name" value="RIBOSOME MATURATION FACTOR RIMM"/>
    <property type="match status" value="1"/>
</dbReference>
<dbReference type="GO" id="GO:0043022">
    <property type="term" value="F:ribosome binding"/>
    <property type="evidence" value="ECO:0007669"/>
    <property type="project" value="InterPro"/>
</dbReference>
<keyword evidence="3 5" id="KW-0698">rRNA processing</keyword>
<dbReference type="GO" id="GO:0006364">
    <property type="term" value="P:rRNA processing"/>
    <property type="evidence" value="ECO:0007669"/>
    <property type="project" value="UniProtKB-UniRule"/>
</dbReference>
<proteinExistence type="inferred from homology"/>
<accession>A0A1L3GSE9</accession>
<comment type="domain">
    <text evidence="5">The PRC barrel domain binds ribosomal protein uS19.</text>
</comment>
<feature type="domain" description="Ribosome maturation factor RimM PRC barrel" evidence="6">
    <location>
        <begin position="85"/>
        <end position="152"/>
    </location>
</feature>
<dbReference type="InterPro" id="IPR011033">
    <property type="entry name" value="PRC_barrel-like_sf"/>
</dbReference>
<keyword evidence="4 5" id="KW-0143">Chaperone</keyword>
<dbReference type="Proteomes" id="UP000182517">
    <property type="component" value="Chromosome"/>
</dbReference>
<dbReference type="PANTHER" id="PTHR33692:SF1">
    <property type="entry name" value="RIBOSOME MATURATION FACTOR RIMM"/>
    <property type="match status" value="1"/>
</dbReference>
<evidence type="ECO:0000256" key="5">
    <source>
        <dbReference type="HAMAP-Rule" id="MF_00014"/>
    </source>
</evidence>
<evidence type="ECO:0000313" key="7">
    <source>
        <dbReference type="EMBL" id="APG28851.1"/>
    </source>
</evidence>
<evidence type="ECO:0000256" key="3">
    <source>
        <dbReference type="ARBA" id="ARBA00022552"/>
    </source>
</evidence>
<comment type="subcellular location">
    <subcellularLocation>
        <location evidence="5">Cytoplasm</location>
    </subcellularLocation>
</comment>
<keyword evidence="8" id="KW-1185">Reference proteome</keyword>
<dbReference type="InterPro" id="IPR056792">
    <property type="entry name" value="PRC_RimM"/>
</dbReference>
<dbReference type="NCBIfam" id="TIGR02273">
    <property type="entry name" value="16S_RimM"/>
    <property type="match status" value="1"/>
</dbReference>
<dbReference type="EMBL" id="CP015519">
    <property type="protein sequence ID" value="APG28851.1"/>
    <property type="molecule type" value="Genomic_DNA"/>
</dbReference>
<dbReference type="InterPro" id="IPR036976">
    <property type="entry name" value="RimM_N_sf"/>
</dbReference>
<evidence type="ECO:0000256" key="2">
    <source>
        <dbReference type="ARBA" id="ARBA00022517"/>
    </source>
</evidence>
<dbReference type="AlphaFoldDB" id="A0A1L3GSE9"/>
<name>A0A1L3GSE9_9BACT</name>
<gene>
    <name evidence="5" type="primary">rimM</name>
    <name evidence="7" type="ORF">A7E78_14035</name>
</gene>
<dbReference type="KEGG" id="pef:A7E78_14035"/>
<keyword evidence="2 5" id="KW-0690">Ribosome biogenesis</keyword>
<reference evidence="7 8" key="1">
    <citation type="journal article" date="2017" name="Genome Announc.">
        <title>Complete Genome Sequences of Two Acetylene-Fermenting Pelobacter acetylenicus Strains.</title>
        <authorList>
            <person name="Sutton J.M."/>
            <person name="Baesman S.M."/>
            <person name="Fierst J.L."/>
            <person name="Poret-Peterson A.T."/>
            <person name="Oremland R.S."/>
            <person name="Dunlap D.S."/>
            <person name="Akob D.M."/>
        </authorList>
    </citation>
    <scope>NUCLEOTIDE SEQUENCE [LARGE SCALE GENOMIC DNA]</scope>
    <source>
        <strain evidence="7 8">SFB93</strain>
    </source>
</reference>
<comment type="function">
    <text evidence="5">An accessory protein needed during the final step in the assembly of 30S ribosomal subunit, possibly for assembly of the head region. Essential for efficient processing of 16S rRNA. May be needed both before and after RbfA during the maturation of 16S rRNA. It has affinity for free ribosomal 30S subunits but not for 70S ribosomes.</text>
</comment>
<dbReference type="InterPro" id="IPR009000">
    <property type="entry name" value="Transl_B-barrel_sf"/>
</dbReference>
<dbReference type="InterPro" id="IPR011961">
    <property type="entry name" value="RimM"/>
</dbReference>
<evidence type="ECO:0000259" key="6">
    <source>
        <dbReference type="Pfam" id="PF24986"/>
    </source>
</evidence>
<dbReference type="STRING" id="1842532.A7E78_14035"/>
<dbReference type="GO" id="GO:0042274">
    <property type="term" value="P:ribosomal small subunit biogenesis"/>
    <property type="evidence" value="ECO:0007669"/>
    <property type="project" value="UniProtKB-UniRule"/>
</dbReference>
<dbReference type="SUPFAM" id="SSF50346">
    <property type="entry name" value="PRC-barrel domain"/>
    <property type="match status" value="1"/>
</dbReference>
<protein>
    <recommendedName>
        <fullName evidence="5">Ribosome maturation factor RimM</fullName>
    </recommendedName>
</protein>
<sequence length="159" mass="17342">MRGELKLRGEDPDFSVLQEHDELLIQVTGSAPLACRIVRRSTVRGNLVVKLTGFDNVEAVQGLIGAAVLVEVNRLPALPQGAYYWHQLRGLRAIDKQDGDLGALSNLFTTAAHDIYVINGRYGEVLIPAVPQFITKIDLAAGQILFDLPEGLVSKPDDL</sequence>
<comment type="subunit">
    <text evidence="5">Binds ribosomal protein uS19.</text>
</comment>
<dbReference type="HAMAP" id="MF_00014">
    <property type="entry name" value="Ribosome_mat_RimM"/>
    <property type="match status" value="1"/>
</dbReference>
<organism evidence="7 8">
    <name type="scientific">Syntrophotalea acetylenivorans</name>
    <dbReference type="NCBI Taxonomy" id="1842532"/>
    <lineage>
        <taxon>Bacteria</taxon>
        <taxon>Pseudomonadati</taxon>
        <taxon>Thermodesulfobacteriota</taxon>
        <taxon>Desulfuromonadia</taxon>
        <taxon>Desulfuromonadales</taxon>
        <taxon>Syntrophotaleaceae</taxon>
        <taxon>Syntrophotalea</taxon>
    </lineage>
</organism>
<dbReference type="Gene3D" id="2.40.30.60">
    <property type="entry name" value="RimM"/>
    <property type="match status" value="1"/>
</dbReference>
<comment type="similarity">
    <text evidence="5">Belongs to the RimM family.</text>
</comment>
<evidence type="ECO:0000256" key="4">
    <source>
        <dbReference type="ARBA" id="ARBA00023186"/>
    </source>
</evidence>
<dbReference type="Pfam" id="PF24986">
    <property type="entry name" value="PRC_RimM"/>
    <property type="match status" value="1"/>
</dbReference>
<dbReference type="Gene3D" id="2.30.30.240">
    <property type="entry name" value="PRC-barrel domain"/>
    <property type="match status" value="1"/>
</dbReference>